<sequence length="196" mass="22538">MEPATEIFLNSVKAICPGLADDDLKEFASITTLMELDKREIFLQAGKVQKAIGFIANGLVRSSYIDHDGNEITVGFYSEGDYATHYPAFIARKPSSYTIQCIEPTTMVCMTYDDIQLLYKQHLAFERYGRLVAEEILKRQQARIESFIFQSAEERYLDFINQHPTLFNRISLSHLCSFLGIERQSLTRIRQKLAHQ</sequence>
<feature type="domain" description="Cyclic nucleotide-binding" evidence="1">
    <location>
        <begin position="35"/>
        <end position="122"/>
    </location>
</feature>
<name>A0A0C1IV80_9BACT</name>
<dbReference type="CDD" id="cd00038">
    <property type="entry name" value="CAP_ED"/>
    <property type="match status" value="1"/>
</dbReference>
<dbReference type="InterPro" id="IPR000595">
    <property type="entry name" value="cNMP-bd_dom"/>
</dbReference>
<dbReference type="GO" id="GO:0003700">
    <property type="term" value="F:DNA-binding transcription factor activity"/>
    <property type="evidence" value="ECO:0007669"/>
    <property type="project" value="TreeGrafter"/>
</dbReference>
<dbReference type="Gene3D" id="2.60.120.10">
    <property type="entry name" value="Jelly Rolls"/>
    <property type="match status" value="1"/>
</dbReference>
<dbReference type="OrthoDB" id="663011at2"/>
<dbReference type="PANTHER" id="PTHR24567:SF76">
    <property type="entry name" value="CYCLIC NUCLEOTIDE-BINDING DOMAIN PROTEIN"/>
    <property type="match status" value="1"/>
</dbReference>
<dbReference type="GO" id="GO:0005829">
    <property type="term" value="C:cytosol"/>
    <property type="evidence" value="ECO:0007669"/>
    <property type="project" value="TreeGrafter"/>
</dbReference>
<dbReference type="STRING" id="1349421.OI18_12470"/>
<dbReference type="PANTHER" id="PTHR24567">
    <property type="entry name" value="CRP FAMILY TRANSCRIPTIONAL REGULATORY PROTEIN"/>
    <property type="match status" value="1"/>
</dbReference>
<organism evidence="2 3">
    <name type="scientific">Flavihumibacter solisilvae</name>
    <dbReference type="NCBI Taxonomy" id="1349421"/>
    <lineage>
        <taxon>Bacteria</taxon>
        <taxon>Pseudomonadati</taxon>
        <taxon>Bacteroidota</taxon>
        <taxon>Chitinophagia</taxon>
        <taxon>Chitinophagales</taxon>
        <taxon>Chitinophagaceae</taxon>
        <taxon>Flavihumibacter</taxon>
    </lineage>
</organism>
<dbReference type="Pfam" id="PF00027">
    <property type="entry name" value="cNMP_binding"/>
    <property type="match status" value="1"/>
</dbReference>
<evidence type="ECO:0000313" key="2">
    <source>
        <dbReference type="EMBL" id="KIC94419.1"/>
    </source>
</evidence>
<comment type="caution">
    <text evidence="2">The sequence shown here is derived from an EMBL/GenBank/DDBJ whole genome shotgun (WGS) entry which is preliminary data.</text>
</comment>
<protein>
    <submittedName>
        <fullName evidence="2">cAMP-binding protein</fullName>
    </submittedName>
</protein>
<dbReference type="InterPro" id="IPR018490">
    <property type="entry name" value="cNMP-bd_dom_sf"/>
</dbReference>
<dbReference type="InterPro" id="IPR014710">
    <property type="entry name" value="RmlC-like_jellyroll"/>
</dbReference>
<dbReference type="InterPro" id="IPR050397">
    <property type="entry name" value="Env_Response_Regulators"/>
</dbReference>
<dbReference type="Proteomes" id="UP000031408">
    <property type="component" value="Unassembled WGS sequence"/>
</dbReference>
<dbReference type="EMBL" id="JSVC01000013">
    <property type="protein sequence ID" value="KIC94419.1"/>
    <property type="molecule type" value="Genomic_DNA"/>
</dbReference>
<evidence type="ECO:0000259" key="1">
    <source>
        <dbReference type="Pfam" id="PF00027"/>
    </source>
</evidence>
<evidence type="ECO:0000313" key="3">
    <source>
        <dbReference type="Proteomes" id="UP000031408"/>
    </source>
</evidence>
<reference evidence="2 3" key="1">
    <citation type="submission" date="2014-11" db="EMBL/GenBank/DDBJ databases">
        <title>Genome sequence of Flavihumibacter solisilvae 3-3.</title>
        <authorList>
            <person name="Zhou G."/>
            <person name="Li M."/>
            <person name="Wang G."/>
        </authorList>
    </citation>
    <scope>NUCLEOTIDE SEQUENCE [LARGE SCALE GENOMIC DNA]</scope>
    <source>
        <strain evidence="2 3">3-3</strain>
    </source>
</reference>
<dbReference type="SUPFAM" id="SSF51206">
    <property type="entry name" value="cAMP-binding domain-like"/>
    <property type="match status" value="1"/>
</dbReference>
<dbReference type="AlphaFoldDB" id="A0A0C1IV80"/>
<gene>
    <name evidence="2" type="ORF">OI18_12470</name>
</gene>
<dbReference type="RefSeq" id="WP_039140181.1">
    <property type="nucleotide sequence ID" value="NZ_JSVC01000013.1"/>
</dbReference>
<accession>A0A0C1IV80</accession>
<keyword evidence="3" id="KW-1185">Reference proteome</keyword>
<proteinExistence type="predicted"/>